<organism evidence="2 3">
    <name type="scientific">Niveibacterium microcysteis</name>
    <dbReference type="NCBI Taxonomy" id="2811415"/>
    <lineage>
        <taxon>Bacteria</taxon>
        <taxon>Pseudomonadati</taxon>
        <taxon>Pseudomonadota</taxon>
        <taxon>Betaproteobacteria</taxon>
        <taxon>Rhodocyclales</taxon>
        <taxon>Rhodocyclaceae</taxon>
        <taxon>Niveibacterium</taxon>
    </lineage>
</organism>
<evidence type="ECO:0000313" key="3">
    <source>
        <dbReference type="Proteomes" id="UP000663570"/>
    </source>
</evidence>
<dbReference type="EMBL" id="CP071060">
    <property type="protein sequence ID" value="QSI76868.1"/>
    <property type="molecule type" value="Genomic_DNA"/>
</dbReference>
<keyword evidence="1" id="KW-0732">Signal</keyword>
<evidence type="ECO:0000256" key="1">
    <source>
        <dbReference type="SAM" id="SignalP"/>
    </source>
</evidence>
<keyword evidence="3" id="KW-1185">Reference proteome</keyword>
<dbReference type="Proteomes" id="UP000663570">
    <property type="component" value="Chromosome"/>
</dbReference>
<dbReference type="RefSeq" id="WP_172200843.1">
    <property type="nucleotide sequence ID" value="NZ_CP071060.1"/>
</dbReference>
<sequence length="109" mass="13027">MKTLTRVAFLTVGLLAAATASAHGWHDDDRGWDRHERHEREWRAHEWREHEWRERERWAYEHRGWRPAYAPVYAPVYGYREYYPVPAPVPVYSRPAITIGIPPIVIPIR</sequence>
<reference evidence="2 3" key="1">
    <citation type="submission" date="2021-02" db="EMBL/GenBank/DDBJ databases">
        <title>Niveibacterium changnyeongensis HC41.</title>
        <authorList>
            <person name="Kang M."/>
        </authorList>
    </citation>
    <scope>NUCLEOTIDE SEQUENCE [LARGE SCALE GENOMIC DNA]</scope>
    <source>
        <strain evidence="2 3">HC41</strain>
    </source>
</reference>
<gene>
    <name evidence="2" type="ORF">JY500_20865</name>
</gene>
<evidence type="ECO:0000313" key="2">
    <source>
        <dbReference type="EMBL" id="QSI76868.1"/>
    </source>
</evidence>
<feature type="signal peptide" evidence="1">
    <location>
        <begin position="1"/>
        <end position="22"/>
    </location>
</feature>
<accession>A0ABX7M551</accession>
<name>A0ABX7M551_9RHOO</name>
<feature type="chain" id="PRO_5047113083" evidence="1">
    <location>
        <begin position="23"/>
        <end position="109"/>
    </location>
</feature>
<protein>
    <submittedName>
        <fullName evidence="2">Uncharacterized protein</fullName>
    </submittedName>
</protein>
<proteinExistence type="predicted"/>